<dbReference type="SUPFAM" id="SSF88659">
    <property type="entry name" value="Sigma3 and sigma4 domains of RNA polymerase sigma factors"/>
    <property type="match status" value="1"/>
</dbReference>
<reference evidence="8" key="1">
    <citation type="submission" date="2022-01" db="EMBL/GenBank/DDBJ databases">
        <title>Genome-Based Taxonomic Classification of the Phylum Actinobacteria.</title>
        <authorList>
            <person name="Gao Y."/>
        </authorList>
    </citation>
    <scope>NUCLEOTIDE SEQUENCE</scope>
    <source>
        <strain evidence="8">KLBMP 8922</strain>
    </source>
</reference>
<evidence type="ECO:0000313" key="9">
    <source>
        <dbReference type="Proteomes" id="UP001165378"/>
    </source>
</evidence>
<protein>
    <submittedName>
        <fullName evidence="8">SigE family RNA polymerase sigma factor</fullName>
    </submittedName>
</protein>
<keyword evidence="5" id="KW-0804">Transcription</keyword>
<dbReference type="Proteomes" id="UP001165378">
    <property type="component" value="Unassembled WGS sequence"/>
</dbReference>
<dbReference type="Gene3D" id="1.10.10.10">
    <property type="entry name" value="Winged helix-like DNA-binding domain superfamily/Winged helix DNA-binding domain"/>
    <property type="match status" value="1"/>
</dbReference>
<comment type="similarity">
    <text evidence="1">Belongs to the sigma-70 factor family. ECF subfamily.</text>
</comment>
<dbReference type="InterPro" id="IPR014284">
    <property type="entry name" value="RNA_pol_sigma-70_dom"/>
</dbReference>
<dbReference type="Pfam" id="PF08281">
    <property type="entry name" value="Sigma70_r4_2"/>
    <property type="match status" value="1"/>
</dbReference>
<dbReference type="SUPFAM" id="SSF88946">
    <property type="entry name" value="Sigma2 domain of RNA polymerase sigma factors"/>
    <property type="match status" value="1"/>
</dbReference>
<dbReference type="EMBL" id="JAKFHA010000023">
    <property type="protein sequence ID" value="MCF2531364.1"/>
    <property type="molecule type" value="Genomic_DNA"/>
</dbReference>
<dbReference type="InterPro" id="IPR013324">
    <property type="entry name" value="RNA_pol_sigma_r3/r4-like"/>
</dbReference>
<dbReference type="Pfam" id="PF04542">
    <property type="entry name" value="Sigma70_r2"/>
    <property type="match status" value="1"/>
</dbReference>
<accession>A0AA41Q4F7</accession>
<evidence type="ECO:0000313" key="8">
    <source>
        <dbReference type="EMBL" id="MCF2531364.1"/>
    </source>
</evidence>
<dbReference type="PANTHER" id="PTHR43133">
    <property type="entry name" value="RNA POLYMERASE ECF-TYPE SIGMA FACTO"/>
    <property type="match status" value="1"/>
</dbReference>
<feature type="domain" description="RNA polymerase sigma factor 70 region 4 type 2" evidence="7">
    <location>
        <begin position="83"/>
        <end position="135"/>
    </location>
</feature>
<dbReference type="NCBIfam" id="TIGR02937">
    <property type="entry name" value="sigma70-ECF"/>
    <property type="match status" value="1"/>
</dbReference>
<sequence length="161" mass="17837">MRTATLLVGDLHTAEDLVQHALEKACRNWARIGIADSPEAYVRRIVANLANDRWRQLNQAPSVPLADDRTRPEPGYGRIEHRDELMRALLRLPMGMRTVLVLRYFDEQSDAEIADALDITAGAVRSQAARGLAKLRAHMHDAARSDGPGADVIHLPFGEAV</sequence>
<keyword evidence="9" id="KW-1185">Reference proteome</keyword>
<keyword evidence="2" id="KW-0805">Transcription regulation</keyword>
<dbReference type="Gene3D" id="1.10.1740.10">
    <property type="match status" value="1"/>
</dbReference>
<keyword evidence="3" id="KW-0731">Sigma factor</keyword>
<dbReference type="InterPro" id="IPR039425">
    <property type="entry name" value="RNA_pol_sigma-70-like"/>
</dbReference>
<proteinExistence type="inferred from homology"/>
<dbReference type="InterPro" id="IPR013325">
    <property type="entry name" value="RNA_pol_sigma_r2"/>
</dbReference>
<dbReference type="AlphaFoldDB" id="A0AA41Q4F7"/>
<evidence type="ECO:0000256" key="1">
    <source>
        <dbReference type="ARBA" id="ARBA00010641"/>
    </source>
</evidence>
<organism evidence="8 9">
    <name type="scientific">Yinghuangia soli</name>
    <dbReference type="NCBI Taxonomy" id="2908204"/>
    <lineage>
        <taxon>Bacteria</taxon>
        <taxon>Bacillati</taxon>
        <taxon>Actinomycetota</taxon>
        <taxon>Actinomycetes</taxon>
        <taxon>Kitasatosporales</taxon>
        <taxon>Streptomycetaceae</taxon>
        <taxon>Yinghuangia</taxon>
    </lineage>
</organism>
<dbReference type="PANTHER" id="PTHR43133:SF50">
    <property type="entry name" value="ECF RNA POLYMERASE SIGMA FACTOR SIGM"/>
    <property type="match status" value="1"/>
</dbReference>
<dbReference type="GO" id="GO:0003677">
    <property type="term" value="F:DNA binding"/>
    <property type="evidence" value="ECO:0007669"/>
    <property type="project" value="UniProtKB-KW"/>
</dbReference>
<evidence type="ECO:0000256" key="5">
    <source>
        <dbReference type="ARBA" id="ARBA00023163"/>
    </source>
</evidence>
<evidence type="ECO:0000256" key="2">
    <source>
        <dbReference type="ARBA" id="ARBA00023015"/>
    </source>
</evidence>
<evidence type="ECO:0000256" key="3">
    <source>
        <dbReference type="ARBA" id="ARBA00023082"/>
    </source>
</evidence>
<dbReference type="CDD" id="cd06171">
    <property type="entry name" value="Sigma70_r4"/>
    <property type="match status" value="1"/>
</dbReference>
<dbReference type="GO" id="GO:0016987">
    <property type="term" value="F:sigma factor activity"/>
    <property type="evidence" value="ECO:0007669"/>
    <property type="project" value="UniProtKB-KW"/>
</dbReference>
<dbReference type="InterPro" id="IPR036388">
    <property type="entry name" value="WH-like_DNA-bd_sf"/>
</dbReference>
<name>A0AA41Q4F7_9ACTN</name>
<evidence type="ECO:0000259" key="6">
    <source>
        <dbReference type="Pfam" id="PF04542"/>
    </source>
</evidence>
<evidence type="ECO:0000259" key="7">
    <source>
        <dbReference type="Pfam" id="PF08281"/>
    </source>
</evidence>
<comment type="caution">
    <text evidence="8">The sequence shown here is derived from an EMBL/GenBank/DDBJ whole genome shotgun (WGS) entry which is preliminary data.</text>
</comment>
<feature type="domain" description="RNA polymerase sigma-70 region 2" evidence="6">
    <location>
        <begin position="3"/>
        <end position="57"/>
    </location>
</feature>
<keyword evidence="4" id="KW-0238">DNA-binding</keyword>
<gene>
    <name evidence="8" type="ORF">LZ495_29670</name>
</gene>
<dbReference type="GO" id="GO:0006352">
    <property type="term" value="P:DNA-templated transcription initiation"/>
    <property type="evidence" value="ECO:0007669"/>
    <property type="project" value="InterPro"/>
</dbReference>
<evidence type="ECO:0000256" key="4">
    <source>
        <dbReference type="ARBA" id="ARBA00023125"/>
    </source>
</evidence>
<dbReference type="InterPro" id="IPR013249">
    <property type="entry name" value="RNA_pol_sigma70_r4_t2"/>
</dbReference>
<dbReference type="InterPro" id="IPR007627">
    <property type="entry name" value="RNA_pol_sigma70_r2"/>
</dbReference>